<evidence type="ECO:0000256" key="2">
    <source>
        <dbReference type="SAM" id="Phobius"/>
    </source>
</evidence>
<dbReference type="Proteomes" id="UP001339962">
    <property type="component" value="Unassembled WGS sequence"/>
</dbReference>
<dbReference type="AlphaFoldDB" id="A0ABD5IXF8"/>
<name>A0ABD5IXF8_9BACL</name>
<dbReference type="PANTHER" id="PTHR40038:SF1">
    <property type="entry name" value="MEMBRANE-ASSOCIATED PROTEIN TCAA"/>
    <property type="match status" value="1"/>
</dbReference>
<keyword evidence="2" id="KW-0472">Membrane</keyword>
<comment type="caution">
    <text evidence="4">The sequence shown here is derived from an EMBL/GenBank/DDBJ whole genome shotgun (WGS) entry which is preliminary data.</text>
</comment>
<evidence type="ECO:0000259" key="3">
    <source>
        <dbReference type="Pfam" id="PF22813"/>
    </source>
</evidence>
<dbReference type="Pfam" id="PF22813">
    <property type="entry name" value="TcaA_2nd"/>
    <property type="match status" value="1"/>
</dbReference>
<organism evidence="4 5">
    <name type="scientific">Anoxybacteroides rupiense</name>
    <dbReference type="NCBI Taxonomy" id="311460"/>
    <lineage>
        <taxon>Bacteria</taxon>
        <taxon>Bacillati</taxon>
        <taxon>Bacillota</taxon>
        <taxon>Bacilli</taxon>
        <taxon>Bacillales</taxon>
        <taxon>Anoxybacillaceae</taxon>
        <taxon>Anoxybacteroides</taxon>
    </lineage>
</organism>
<dbReference type="RefSeq" id="WP_328219131.1">
    <property type="nucleotide sequence ID" value="NZ_JARTLI010000036.1"/>
</dbReference>
<evidence type="ECO:0000313" key="5">
    <source>
        <dbReference type="Proteomes" id="UP001339962"/>
    </source>
</evidence>
<evidence type="ECO:0000256" key="1">
    <source>
        <dbReference type="SAM" id="MobiDB-lite"/>
    </source>
</evidence>
<feature type="transmembrane region" description="Helical" evidence="2">
    <location>
        <begin position="39"/>
        <end position="60"/>
    </location>
</feature>
<gene>
    <name evidence="4" type="ORF">P9850_13890</name>
</gene>
<sequence>MRENESHHEETSGQEQVSQEEVVPSRQRMRKQIVWHKRYRAFLWAAILGVVFCFFIGVMMKGYAALKNEMSKEAAVHQFEQALKKKDVRTLKNYIRSEEITVNEKTLAPLFTYVDQHPKAYEMLERDWERQWNEKHVYIKGLTSIPPIFTMKVYEKQFFLFHQYVFEPTLYSFVIRQEEEATVLVDGKAVQGQPIKEPFMKKYGPYFPGLYTVTITTKKETKTKKVVLFGGKRVHEIQF</sequence>
<dbReference type="PANTHER" id="PTHR40038">
    <property type="entry name" value="MEMBRANE-ASSOCIATED PROTEIN TCAA"/>
    <property type="match status" value="1"/>
</dbReference>
<keyword evidence="2" id="KW-1133">Transmembrane helix</keyword>
<protein>
    <recommendedName>
        <fullName evidence="3">TcaA second domain-containing protein</fullName>
    </recommendedName>
</protein>
<evidence type="ECO:0000313" key="4">
    <source>
        <dbReference type="EMBL" id="MED5052898.1"/>
    </source>
</evidence>
<dbReference type="InterPro" id="IPR054529">
    <property type="entry name" value="TcaA_2nd"/>
</dbReference>
<dbReference type="EMBL" id="JARTLI010000036">
    <property type="protein sequence ID" value="MED5052898.1"/>
    <property type="molecule type" value="Genomic_DNA"/>
</dbReference>
<reference evidence="4 5" key="1">
    <citation type="submission" date="2023-03" db="EMBL/GenBank/DDBJ databases">
        <title>Bacillus Genome Sequencing.</title>
        <authorList>
            <person name="Dunlap C."/>
        </authorList>
    </citation>
    <scope>NUCLEOTIDE SEQUENCE [LARGE SCALE GENOMIC DNA]</scope>
    <source>
        <strain evidence="4 5">NRS-38</strain>
    </source>
</reference>
<feature type="compositionally biased region" description="Basic and acidic residues" evidence="1">
    <location>
        <begin position="1"/>
        <end position="11"/>
    </location>
</feature>
<proteinExistence type="predicted"/>
<keyword evidence="2" id="KW-0812">Transmembrane</keyword>
<feature type="domain" description="TcaA second" evidence="3">
    <location>
        <begin position="72"/>
        <end position="167"/>
    </location>
</feature>
<accession>A0ABD5IXF8</accession>
<feature type="region of interest" description="Disordered" evidence="1">
    <location>
        <begin position="1"/>
        <end position="23"/>
    </location>
</feature>